<accession>A0ACB7UZR6</accession>
<dbReference type="Proteomes" id="UP000827976">
    <property type="component" value="Chromosome 12"/>
</dbReference>
<keyword evidence="2" id="KW-1185">Reference proteome</keyword>
<sequence>MLCLKFRRGQEIEISSFSTKQASPPYLHEGIRIPKANFGESTLECLNYMKRYLQIFYIVTESPVFIIIFFIWRRHHHFPPPLVHAIEFQIGNSESTSILAMNLRTSIWKEKNFQWKLAQEDISCRPNNWRKLDQMNDSSYLDEVNESGPQEVAWDHYEK</sequence>
<protein>
    <submittedName>
        <fullName evidence="1">Uncharacterized protein</fullName>
    </submittedName>
</protein>
<name>A0ACB7UZR6_DIOAL</name>
<reference evidence="2" key="1">
    <citation type="journal article" date="2022" name="Nat. Commun.">
        <title>Chromosome evolution and the genetic basis of agronomically important traits in greater yam.</title>
        <authorList>
            <person name="Bredeson J.V."/>
            <person name="Lyons J.B."/>
            <person name="Oniyinde I.O."/>
            <person name="Okereke N.R."/>
            <person name="Kolade O."/>
            <person name="Nnabue I."/>
            <person name="Nwadili C.O."/>
            <person name="Hribova E."/>
            <person name="Parker M."/>
            <person name="Nwogha J."/>
            <person name="Shu S."/>
            <person name="Carlson J."/>
            <person name="Kariba R."/>
            <person name="Muthemba S."/>
            <person name="Knop K."/>
            <person name="Barton G.J."/>
            <person name="Sherwood A.V."/>
            <person name="Lopez-Montes A."/>
            <person name="Asiedu R."/>
            <person name="Jamnadass R."/>
            <person name="Muchugi A."/>
            <person name="Goodstein D."/>
            <person name="Egesi C.N."/>
            <person name="Featherston J."/>
            <person name="Asfaw A."/>
            <person name="Simpson G.G."/>
            <person name="Dolezel J."/>
            <person name="Hendre P.S."/>
            <person name="Van Deynze A."/>
            <person name="Kumar P.L."/>
            <person name="Obidiegwu J.E."/>
            <person name="Bhattacharjee R."/>
            <person name="Rokhsar D.S."/>
        </authorList>
    </citation>
    <scope>NUCLEOTIDE SEQUENCE [LARGE SCALE GENOMIC DNA]</scope>
    <source>
        <strain evidence="2">cv. TDa95/00328</strain>
    </source>
</reference>
<evidence type="ECO:0000313" key="1">
    <source>
        <dbReference type="EMBL" id="KAH7666508.1"/>
    </source>
</evidence>
<dbReference type="EMBL" id="CM037022">
    <property type="protein sequence ID" value="KAH7666508.1"/>
    <property type="molecule type" value="Genomic_DNA"/>
</dbReference>
<gene>
    <name evidence="1" type="ORF">IHE45_12G000800</name>
</gene>
<evidence type="ECO:0000313" key="2">
    <source>
        <dbReference type="Proteomes" id="UP000827976"/>
    </source>
</evidence>
<organism evidence="1 2">
    <name type="scientific">Dioscorea alata</name>
    <name type="common">Purple yam</name>
    <dbReference type="NCBI Taxonomy" id="55571"/>
    <lineage>
        <taxon>Eukaryota</taxon>
        <taxon>Viridiplantae</taxon>
        <taxon>Streptophyta</taxon>
        <taxon>Embryophyta</taxon>
        <taxon>Tracheophyta</taxon>
        <taxon>Spermatophyta</taxon>
        <taxon>Magnoliopsida</taxon>
        <taxon>Liliopsida</taxon>
        <taxon>Dioscoreales</taxon>
        <taxon>Dioscoreaceae</taxon>
        <taxon>Dioscorea</taxon>
    </lineage>
</organism>
<comment type="caution">
    <text evidence="1">The sequence shown here is derived from an EMBL/GenBank/DDBJ whole genome shotgun (WGS) entry which is preliminary data.</text>
</comment>
<proteinExistence type="predicted"/>